<organism evidence="1 2">
    <name type="scientific">Pseudopedobacter beijingensis</name>
    <dbReference type="NCBI Taxonomy" id="1207056"/>
    <lineage>
        <taxon>Bacteria</taxon>
        <taxon>Pseudomonadati</taxon>
        <taxon>Bacteroidota</taxon>
        <taxon>Sphingobacteriia</taxon>
        <taxon>Sphingobacteriales</taxon>
        <taxon>Sphingobacteriaceae</taxon>
        <taxon>Pseudopedobacter</taxon>
    </lineage>
</organism>
<dbReference type="EMBL" id="JBHUDG010000018">
    <property type="protein sequence ID" value="MFD1630601.1"/>
    <property type="molecule type" value="Genomic_DNA"/>
</dbReference>
<dbReference type="Proteomes" id="UP001597118">
    <property type="component" value="Unassembled WGS sequence"/>
</dbReference>
<dbReference type="RefSeq" id="WP_379662976.1">
    <property type="nucleotide sequence ID" value="NZ_JBHUDG010000018.1"/>
</dbReference>
<comment type="caution">
    <text evidence="1">The sequence shown here is derived from an EMBL/GenBank/DDBJ whole genome shotgun (WGS) entry which is preliminary data.</text>
</comment>
<sequence>MSSFKKALHFLFVILLSLLYIPKHSFAQESMISDFSYLYMEKLIAIAKENYPRNKVFENKLDIAGNNLSIAKASWLDPFSFNYVNRTNIYAIDGVNSNMLSGYFLNIAFSPSSLAQKPYHVKNARSEIKTVTAERDEYALQLETEVKRRYVFYLQYLNTLKLANNRLIDAEATFTIMKTKYERNEISFKEFNDASTYLTSVKESKISAEANMFSAKFQLEELLTVKLEDIK</sequence>
<accession>A0ABW4ICX1</accession>
<proteinExistence type="predicted"/>
<evidence type="ECO:0000313" key="1">
    <source>
        <dbReference type="EMBL" id="MFD1630601.1"/>
    </source>
</evidence>
<evidence type="ECO:0000313" key="2">
    <source>
        <dbReference type="Proteomes" id="UP001597118"/>
    </source>
</evidence>
<dbReference type="SUPFAM" id="SSF56954">
    <property type="entry name" value="Outer membrane efflux proteins (OEP)"/>
    <property type="match status" value="1"/>
</dbReference>
<name>A0ABW4ICX1_9SPHI</name>
<dbReference type="Gene3D" id="1.20.1600.10">
    <property type="entry name" value="Outer membrane efflux proteins (OEP)"/>
    <property type="match status" value="1"/>
</dbReference>
<gene>
    <name evidence="1" type="ORF">ACFSAH_11980</name>
</gene>
<keyword evidence="2" id="KW-1185">Reference proteome</keyword>
<reference evidence="2" key="1">
    <citation type="journal article" date="2019" name="Int. J. Syst. Evol. Microbiol.">
        <title>The Global Catalogue of Microorganisms (GCM) 10K type strain sequencing project: providing services to taxonomists for standard genome sequencing and annotation.</title>
        <authorList>
            <consortium name="The Broad Institute Genomics Platform"/>
            <consortium name="The Broad Institute Genome Sequencing Center for Infectious Disease"/>
            <person name="Wu L."/>
            <person name="Ma J."/>
        </authorList>
    </citation>
    <scope>NUCLEOTIDE SEQUENCE [LARGE SCALE GENOMIC DNA]</scope>
    <source>
        <strain evidence="2">CCUG 53762</strain>
    </source>
</reference>
<protein>
    <submittedName>
        <fullName evidence="1">TolC family protein</fullName>
    </submittedName>
</protein>